<keyword evidence="2" id="KW-0812">Transmembrane</keyword>
<feature type="compositionally biased region" description="Polar residues" evidence="1">
    <location>
        <begin position="174"/>
        <end position="185"/>
    </location>
</feature>
<dbReference type="Proteomes" id="UP000034292">
    <property type="component" value="Unassembled WGS sequence"/>
</dbReference>
<dbReference type="EMBL" id="LBZV01000002">
    <property type="protein sequence ID" value="KKR78192.1"/>
    <property type="molecule type" value="Genomic_DNA"/>
</dbReference>
<reference evidence="3 4" key="1">
    <citation type="journal article" date="2015" name="Nature">
        <title>rRNA introns, odd ribosomes, and small enigmatic genomes across a large radiation of phyla.</title>
        <authorList>
            <person name="Brown C.T."/>
            <person name="Hug L.A."/>
            <person name="Thomas B.C."/>
            <person name="Sharon I."/>
            <person name="Castelle C.J."/>
            <person name="Singh A."/>
            <person name="Wilkins M.J."/>
            <person name="Williams K.H."/>
            <person name="Banfield J.F."/>
        </authorList>
    </citation>
    <scope>NUCLEOTIDE SEQUENCE [LARGE SCALE GENOMIC DNA]</scope>
</reference>
<feature type="transmembrane region" description="Helical" evidence="2">
    <location>
        <begin position="13"/>
        <end position="33"/>
    </location>
</feature>
<evidence type="ECO:0000313" key="4">
    <source>
        <dbReference type="Proteomes" id="UP000034292"/>
    </source>
</evidence>
<protein>
    <submittedName>
        <fullName evidence="3">Uncharacterized protein</fullName>
    </submittedName>
</protein>
<organism evidence="3 4">
    <name type="scientific">Candidatus Curtissbacteria bacterium GW2011_GWA1_40_9</name>
    <dbReference type="NCBI Taxonomy" id="1618408"/>
    <lineage>
        <taxon>Bacteria</taxon>
        <taxon>Candidatus Curtissiibacteriota</taxon>
    </lineage>
</organism>
<comment type="caution">
    <text evidence="3">The sequence shown here is derived from an EMBL/GenBank/DDBJ whole genome shotgun (WGS) entry which is preliminary data.</text>
</comment>
<evidence type="ECO:0000256" key="2">
    <source>
        <dbReference type="SAM" id="Phobius"/>
    </source>
</evidence>
<feature type="compositionally biased region" description="Low complexity" evidence="1">
    <location>
        <begin position="85"/>
        <end position="94"/>
    </location>
</feature>
<keyword evidence="2" id="KW-0472">Membrane</keyword>
<sequence>MEDTNAGGIFSKIVIAIFILAILDLVFINWWILNKSESRVTQVIENTNTTKDAGADSSLPITEQIHENDENSSAKNADLEPSPSPVSSTSKSVSETVIIQTPNREIFIPLGSGQSTNTSFADLAGLEVNIDTTKYSAIDSVTFEASIWVEGGNGRAWSQIRNVSDNNPLIESQISNPTSTPTLKTSGKIPMPSGSKTYRVQAKTEIEQYPAHVDNARLKIVLR</sequence>
<evidence type="ECO:0000313" key="3">
    <source>
        <dbReference type="EMBL" id="KKR78192.1"/>
    </source>
</evidence>
<proteinExistence type="predicted"/>
<dbReference type="AlphaFoldDB" id="A0A0G0WS44"/>
<feature type="region of interest" description="Disordered" evidence="1">
    <location>
        <begin position="67"/>
        <end position="94"/>
    </location>
</feature>
<accession>A0A0G0WS44</accession>
<feature type="region of interest" description="Disordered" evidence="1">
    <location>
        <begin position="174"/>
        <end position="195"/>
    </location>
</feature>
<gene>
    <name evidence="3" type="ORF">UU23_C0002G0019</name>
</gene>
<evidence type="ECO:0000256" key="1">
    <source>
        <dbReference type="SAM" id="MobiDB-lite"/>
    </source>
</evidence>
<keyword evidence="2" id="KW-1133">Transmembrane helix</keyword>
<name>A0A0G0WS44_9BACT</name>